<feature type="domain" description="Cytochrome c7-like" evidence="2">
    <location>
        <begin position="149"/>
        <end position="240"/>
    </location>
</feature>
<dbReference type="PANTHER" id="PTHR39425">
    <property type="entry name" value="LIPOPROTEIN CYTOCHROME C"/>
    <property type="match status" value="1"/>
</dbReference>
<organism evidence="3">
    <name type="scientific">marine metagenome</name>
    <dbReference type="NCBI Taxonomy" id="408172"/>
    <lineage>
        <taxon>unclassified sequences</taxon>
        <taxon>metagenomes</taxon>
        <taxon>ecological metagenomes</taxon>
    </lineage>
</organism>
<keyword evidence="1" id="KW-0812">Transmembrane</keyword>
<evidence type="ECO:0000256" key="1">
    <source>
        <dbReference type="SAM" id="Phobius"/>
    </source>
</evidence>
<protein>
    <recommendedName>
        <fullName evidence="2">Cytochrome c7-like domain-containing protein</fullName>
    </recommendedName>
</protein>
<reference evidence="3" key="1">
    <citation type="submission" date="2018-05" db="EMBL/GenBank/DDBJ databases">
        <authorList>
            <person name="Lanie J.A."/>
            <person name="Ng W.-L."/>
            <person name="Kazmierczak K.M."/>
            <person name="Andrzejewski T.M."/>
            <person name="Davidsen T.M."/>
            <person name="Wayne K.J."/>
            <person name="Tettelin H."/>
            <person name="Glass J.I."/>
            <person name="Rusch D."/>
            <person name="Podicherti R."/>
            <person name="Tsui H.-C.T."/>
            <person name="Winkler M.E."/>
        </authorList>
    </citation>
    <scope>NUCLEOTIDE SEQUENCE</scope>
</reference>
<dbReference type="Pfam" id="PF14522">
    <property type="entry name" value="Cytochrome_C7"/>
    <property type="match status" value="1"/>
</dbReference>
<dbReference type="EMBL" id="UINC01171717">
    <property type="protein sequence ID" value="SVD76425.1"/>
    <property type="molecule type" value="Genomic_DNA"/>
</dbReference>
<keyword evidence="1" id="KW-0472">Membrane</keyword>
<keyword evidence="1" id="KW-1133">Transmembrane helix</keyword>
<proteinExistence type="predicted"/>
<accession>A0A382Y0M9</accession>
<dbReference type="PANTHER" id="PTHR39425:SF1">
    <property type="entry name" value="CYTOCHROME C7-LIKE DOMAIN-CONTAINING PROTEIN"/>
    <property type="match status" value="1"/>
</dbReference>
<feature type="transmembrane region" description="Helical" evidence="1">
    <location>
        <begin position="12"/>
        <end position="35"/>
    </location>
</feature>
<dbReference type="SUPFAM" id="SSF48695">
    <property type="entry name" value="Multiheme cytochromes"/>
    <property type="match status" value="1"/>
</dbReference>
<name>A0A382Y0M9_9ZZZZ</name>
<evidence type="ECO:0000259" key="2">
    <source>
        <dbReference type="Pfam" id="PF14522"/>
    </source>
</evidence>
<dbReference type="AlphaFoldDB" id="A0A382Y0M9"/>
<evidence type="ECO:0000313" key="3">
    <source>
        <dbReference type="EMBL" id="SVD76425.1"/>
    </source>
</evidence>
<dbReference type="InterPro" id="IPR036280">
    <property type="entry name" value="Multihaem_cyt_sf"/>
</dbReference>
<feature type="non-terminal residue" evidence="3">
    <location>
        <position position="240"/>
    </location>
</feature>
<dbReference type="CDD" id="cd08168">
    <property type="entry name" value="Cytochrom_C3"/>
    <property type="match status" value="1"/>
</dbReference>
<gene>
    <name evidence="3" type="ORF">METZ01_LOCUS429279</name>
</gene>
<dbReference type="InterPro" id="IPR029467">
    <property type="entry name" value="Cyt_c7-like"/>
</dbReference>
<dbReference type="Gene3D" id="3.90.10.10">
    <property type="entry name" value="Cytochrome C3"/>
    <property type="match status" value="2"/>
</dbReference>
<sequence>MANIFPEWSNTVPIKVLIGLGLLGGSLTWGTMYYFSPEYSRTGYMPEQPVPYDHSFHVGELGLDCRYCHSNVDKSPHANVPAASTCMSCHAAVATDSQALKPIRASYYGEDTNKNGLFDPGEDANGNGRLDSGPPVPWVRVHKTPDYAYFNHSIHVNRGISCVECHGDVTKMKEVRHEKALGMAFCLKCHRQPEKALRPLDKVYDLTWNPKDEPGFDQDTGAKLKKNWNIHPPTSCTGCH</sequence>